<feature type="signal peptide" evidence="12">
    <location>
        <begin position="1"/>
        <end position="20"/>
    </location>
</feature>
<evidence type="ECO:0000256" key="5">
    <source>
        <dbReference type="ARBA" id="ARBA00023024"/>
    </source>
</evidence>
<evidence type="ECO:0000256" key="9">
    <source>
        <dbReference type="PROSITE-ProRule" id="PRU00261"/>
    </source>
</evidence>
<evidence type="ECO:0000259" key="14">
    <source>
        <dbReference type="PROSITE" id="PS51910"/>
    </source>
</evidence>
<evidence type="ECO:0000256" key="1">
    <source>
        <dbReference type="ARBA" id="ARBA00000822"/>
    </source>
</evidence>
<evidence type="ECO:0000256" key="8">
    <source>
        <dbReference type="ARBA" id="ARBA00023326"/>
    </source>
</evidence>
<protein>
    <recommendedName>
        <fullName evidence="2">chitinase</fullName>
        <ecNumber evidence="2">3.2.1.14</ecNumber>
    </recommendedName>
</protein>
<dbReference type="PROSITE" id="PS50941">
    <property type="entry name" value="CHIT_BIND_I_2"/>
    <property type="match status" value="1"/>
</dbReference>
<dbReference type="InterPro" id="IPR001579">
    <property type="entry name" value="Glyco_hydro_18_chit_AS"/>
</dbReference>
<dbReference type="EC" id="3.2.1.14" evidence="2"/>
<evidence type="ECO:0000256" key="4">
    <source>
        <dbReference type="ARBA" id="ARBA00022801"/>
    </source>
</evidence>
<dbReference type="SUPFAM" id="SSF51445">
    <property type="entry name" value="(Trans)glycosidases"/>
    <property type="match status" value="1"/>
</dbReference>
<dbReference type="PROSITE" id="PS01095">
    <property type="entry name" value="GH18_1"/>
    <property type="match status" value="1"/>
</dbReference>
<dbReference type="PANTHER" id="PTHR11177:SF337">
    <property type="entry name" value="CHITINASE"/>
    <property type="match status" value="1"/>
</dbReference>
<dbReference type="GO" id="GO:0006032">
    <property type="term" value="P:chitin catabolic process"/>
    <property type="evidence" value="ECO:0007669"/>
    <property type="project" value="UniProtKB-KW"/>
</dbReference>
<dbReference type="CDD" id="cd00035">
    <property type="entry name" value="ChtBD1"/>
    <property type="match status" value="1"/>
</dbReference>
<evidence type="ECO:0000313" key="15">
    <source>
        <dbReference type="EMBL" id="SUZ13705.1"/>
    </source>
</evidence>
<organism evidence="15">
    <name type="scientific">Blumeria graminis f. sp. tritici 96224</name>
    <dbReference type="NCBI Taxonomy" id="1268274"/>
    <lineage>
        <taxon>Eukaryota</taxon>
        <taxon>Fungi</taxon>
        <taxon>Dikarya</taxon>
        <taxon>Ascomycota</taxon>
        <taxon>Pezizomycotina</taxon>
        <taxon>Leotiomycetes</taxon>
        <taxon>Erysiphales</taxon>
        <taxon>Erysiphaceae</taxon>
        <taxon>Blumeria</taxon>
    </lineage>
</organism>
<keyword evidence="8" id="KW-0624">Polysaccharide degradation</keyword>
<dbReference type="EMBL" id="UIGY01000247">
    <property type="protein sequence ID" value="SUZ13705.1"/>
    <property type="molecule type" value="Genomic_DNA"/>
</dbReference>
<evidence type="ECO:0000256" key="11">
    <source>
        <dbReference type="RuleBase" id="RU004453"/>
    </source>
</evidence>
<dbReference type="AlphaFoldDB" id="A0A381LIM3"/>
<dbReference type="SUPFAM" id="SSF57016">
    <property type="entry name" value="Plant lectins/antimicrobial peptides"/>
    <property type="match status" value="1"/>
</dbReference>
<keyword evidence="7 10" id="KW-0326">Glycosidase</keyword>
<keyword evidence="6" id="KW-0119">Carbohydrate metabolism</keyword>
<dbReference type="OrthoDB" id="73875at2759"/>
<feature type="domain" description="GH18" evidence="14">
    <location>
        <begin position="20"/>
        <end position="431"/>
    </location>
</feature>
<dbReference type="PANTHER" id="PTHR11177">
    <property type="entry name" value="CHITINASE"/>
    <property type="match status" value="1"/>
</dbReference>
<reference evidence="15" key="1">
    <citation type="submission" date="2018-07" db="EMBL/GenBank/DDBJ databases">
        <authorList>
            <person name="Quirk P.G."/>
            <person name="Krulwich T.A."/>
        </authorList>
    </citation>
    <scope>NUCLEOTIDE SEQUENCE</scope>
    <source>
        <strain evidence="15">96224</strain>
    </source>
</reference>
<dbReference type="InterPro" id="IPR018371">
    <property type="entry name" value="Chitin-binding_1_CS"/>
</dbReference>
<comment type="similarity">
    <text evidence="11">Belongs to the glycosyl hydrolase 18 family.</text>
</comment>
<keyword evidence="9" id="KW-1015">Disulfide bond</keyword>
<accession>A0A381LIM3</accession>
<dbReference type="Gene3D" id="3.30.60.10">
    <property type="entry name" value="Endochitinase-like"/>
    <property type="match status" value="1"/>
</dbReference>
<gene>
    <name evidence="15" type="ORF">BGT96224V2_LOCUS6915</name>
</gene>
<dbReference type="InterPro" id="IPR050314">
    <property type="entry name" value="Glycosyl_Hydrlase_18"/>
</dbReference>
<name>A0A381LIM3_BLUGR</name>
<dbReference type="CDD" id="cd00598">
    <property type="entry name" value="GH18_chitinase-like"/>
    <property type="match status" value="1"/>
</dbReference>
<evidence type="ECO:0000259" key="13">
    <source>
        <dbReference type="PROSITE" id="PS50941"/>
    </source>
</evidence>
<evidence type="ECO:0000256" key="2">
    <source>
        <dbReference type="ARBA" id="ARBA00012729"/>
    </source>
</evidence>
<dbReference type="GO" id="GO:0008061">
    <property type="term" value="F:chitin binding"/>
    <property type="evidence" value="ECO:0007669"/>
    <property type="project" value="UniProtKB-UniRule"/>
</dbReference>
<dbReference type="InterPro" id="IPR011583">
    <property type="entry name" value="Chitinase_II/V-like_cat"/>
</dbReference>
<evidence type="ECO:0000256" key="3">
    <source>
        <dbReference type="ARBA" id="ARBA00022669"/>
    </source>
</evidence>
<evidence type="ECO:0000256" key="6">
    <source>
        <dbReference type="ARBA" id="ARBA00023277"/>
    </source>
</evidence>
<evidence type="ECO:0000256" key="7">
    <source>
        <dbReference type="ARBA" id="ARBA00023295"/>
    </source>
</evidence>
<dbReference type="GO" id="GO:0000272">
    <property type="term" value="P:polysaccharide catabolic process"/>
    <property type="evidence" value="ECO:0007669"/>
    <property type="project" value="UniProtKB-KW"/>
</dbReference>
<proteinExistence type="inferred from homology"/>
<dbReference type="InterPro" id="IPR001223">
    <property type="entry name" value="Glyco_hydro18_cat"/>
</dbReference>
<dbReference type="Pfam" id="PF00704">
    <property type="entry name" value="Glyco_hydro_18"/>
    <property type="match status" value="1"/>
</dbReference>
<dbReference type="PROSITE" id="PS51910">
    <property type="entry name" value="GH18_2"/>
    <property type="match status" value="1"/>
</dbReference>
<feature type="disulfide bond" evidence="9">
    <location>
        <begin position="320"/>
        <end position="334"/>
    </location>
</feature>
<dbReference type="InterPro" id="IPR036861">
    <property type="entry name" value="Endochitinase-like_sf"/>
</dbReference>
<comment type="catalytic activity">
    <reaction evidence="1">
        <text>Random endo-hydrolysis of N-acetyl-beta-D-glucosaminide (1-&gt;4)-beta-linkages in chitin and chitodextrins.</text>
        <dbReference type="EC" id="3.2.1.14"/>
    </reaction>
</comment>
<dbReference type="InterPro" id="IPR001002">
    <property type="entry name" value="Chitin-bd_1"/>
</dbReference>
<keyword evidence="5" id="KW-0146">Chitin degradation</keyword>
<dbReference type="PROSITE" id="PS00026">
    <property type="entry name" value="CHIT_BIND_I_1"/>
    <property type="match status" value="1"/>
</dbReference>
<dbReference type="InterPro" id="IPR017853">
    <property type="entry name" value="GH"/>
</dbReference>
<evidence type="ECO:0000256" key="10">
    <source>
        <dbReference type="RuleBase" id="RU000489"/>
    </source>
</evidence>
<feature type="chain" id="PRO_5016664960" description="chitinase" evidence="12">
    <location>
        <begin position="21"/>
        <end position="463"/>
    </location>
</feature>
<dbReference type="Gene3D" id="3.20.20.80">
    <property type="entry name" value="Glycosidases"/>
    <property type="match status" value="1"/>
</dbReference>
<dbReference type="GO" id="GO:0005576">
    <property type="term" value="C:extracellular region"/>
    <property type="evidence" value="ECO:0007669"/>
    <property type="project" value="TreeGrafter"/>
</dbReference>
<dbReference type="GO" id="GO:0008843">
    <property type="term" value="F:endochitinase activity"/>
    <property type="evidence" value="ECO:0007669"/>
    <property type="project" value="UniProtKB-EC"/>
</dbReference>
<keyword evidence="4 10" id="KW-0378">Hydrolase</keyword>
<sequence length="463" mass="50732">MLRFSSLFLAGALYTTVTQARYVFYYDQYHTNIPNNTVNAGIDHVITAFANSSLFTTSPAGEYVPFENISSVRSHFDNNTKVLIAIGGWADNTGFSVGVATEPSRKLFASNVAALLEKFGFDGVNMDWEYPGGNGADYRQKPNSEKKSEIDTYPMLLAEIRAAIGPNKLLTIATPGKVVDMIAYTPEKAPSIWKSVDWVNVMTYDLMNRRDNVTKHHTDIKSSLEVVDHYINTLSLDPAKINLGFAMYAKWFTLDPSKPCENGLNCTTVMSEDANGLDTGKSGATTFEASNYAKPMGNMTASVNGACGPTTSTFCAPGMCCSSAGFCGNTDEYCKNCLGSAYGSGCNEIPISAHFQMAVRDGLKDEQAGGAYYYDQANHLFWTFDTPELMARKFTEIVDARKLGGVMAWSLGEDSHDFSHVLALQKETAARKNSSTSANTTINAQHNWKTANFRTTRLIKRIS</sequence>
<keyword evidence="12" id="KW-0732">Signal</keyword>
<keyword evidence="3 9" id="KW-0147">Chitin-binding</keyword>
<comment type="caution">
    <text evidence="9">Lacks conserved residue(s) required for the propagation of feature annotation.</text>
</comment>
<feature type="domain" description="Chitin-binding type-1" evidence="13">
    <location>
        <begin position="304"/>
        <end position="348"/>
    </location>
</feature>
<dbReference type="SMART" id="SM00636">
    <property type="entry name" value="Glyco_18"/>
    <property type="match status" value="1"/>
</dbReference>
<evidence type="ECO:0000256" key="12">
    <source>
        <dbReference type="SAM" id="SignalP"/>
    </source>
</evidence>
<feature type="disulfide bond" evidence="9">
    <location>
        <begin position="315"/>
        <end position="327"/>
    </location>
</feature>